<comment type="caution">
    <text evidence="1">The sequence shown here is derived from an EMBL/GenBank/DDBJ whole genome shotgun (WGS) entry which is preliminary data.</text>
</comment>
<dbReference type="Proteomes" id="UP001176429">
    <property type="component" value="Unassembled WGS sequence"/>
</dbReference>
<evidence type="ECO:0000313" key="1">
    <source>
        <dbReference type="EMBL" id="MDO7875497.1"/>
    </source>
</evidence>
<accession>A0ABT9BB51</accession>
<evidence type="ECO:0000313" key="2">
    <source>
        <dbReference type="Proteomes" id="UP001176429"/>
    </source>
</evidence>
<reference evidence="1" key="1">
    <citation type="submission" date="2023-07" db="EMBL/GenBank/DDBJ databases">
        <authorList>
            <person name="Kim M.K."/>
        </authorList>
    </citation>
    <scope>NUCLEOTIDE SEQUENCE</scope>
    <source>
        <strain evidence="1">ASUV-10-1</strain>
    </source>
</reference>
<dbReference type="EMBL" id="JAUQSY010000007">
    <property type="protein sequence ID" value="MDO7875497.1"/>
    <property type="molecule type" value="Genomic_DNA"/>
</dbReference>
<organism evidence="1 2">
    <name type="scientific">Hymenobacter aranciens</name>
    <dbReference type="NCBI Taxonomy" id="3063996"/>
    <lineage>
        <taxon>Bacteria</taxon>
        <taxon>Pseudomonadati</taxon>
        <taxon>Bacteroidota</taxon>
        <taxon>Cytophagia</taxon>
        <taxon>Cytophagales</taxon>
        <taxon>Hymenobacteraceae</taxon>
        <taxon>Hymenobacter</taxon>
    </lineage>
</organism>
<name>A0ABT9BB51_9BACT</name>
<keyword evidence="2" id="KW-1185">Reference proteome</keyword>
<sequence>MTVAIWFAGGEVNVDAFAPCLQCGAEPATIDEQAHSLALTGHYLKADGLEQVP</sequence>
<proteinExistence type="predicted"/>
<dbReference type="RefSeq" id="WP_305006808.1">
    <property type="nucleotide sequence ID" value="NZ_JAUQSY010000007.1"/>
</dbReference>
<protein>
    <submittedName>
        <fullName evidence="1">Uncharacterized protein</fullName>
    </submittedName>
</protein>
<gene>
    <name evidence="1" type="ORF">Q5H93_12205</name>
</gene>